<reference evidence="10 11" key="1">
    <citation type="submission" date="2020-10" db="EMBL/GenBank/DDBJ databases">
        <title>ChiBAC.</title>
        <authorList>
            <person name="Zenner C."/>
            <person name="Hitch T.C.A."/>
            <person name="Clavel T."/>
        </authorList>
    </citation>
    <scope>NUCLEOTIDE SEQUENCE [LARGE SCALE GENOMIC DNA]</scope>
    <source>
        <strain evidence="10 11">DSM 108706</strain>
    </source>
</reference>
<organism evidence="10 11">
    <name type="scientific">Gallibacter intestinalis</name>
    <dbReference type="NCBI Taxonomy" id="2779356"/>
    <lineage>
        <taxon>Bacteria</taxon>
        <taxon>Bacillati</taxon>
        <taxon>Bacillota</taxon>
        <taxon>Clostridia</taxon>
        <taxon>Eubacteriales</taxon>
        <taxon>Eubacteriaceae</taxon>
        <taxon>Gallibacter</taxon>
    </lineage>
</organism>
<evidence type="ECO:0000259" key="9">
    <source>
        <dbReference type="PROSITE" id="PS50126"/>
    </source>
</evidence>
<dbReference type="PROSITE" id="PS50126">
    <property type="entry name" value="S1"/>
    <property type="match status" value="1"/>
</dbReference>
<evidence type="ECO:0000256" key="5">
    <source>
        <dbReference type="ARBA" id="ARBA00022801"/>
    </source>
</evidence>
<dbReference type="Pfam" id="PF00773">
    <property type="entry name" value="RNB"/>
    <property type="match status" value="1"/>
</dbReference>
<proteinExistence type="inferred from homology"/>
<dbReference type="SMART" id="SM00357">
    <property type="entry name" value="CSP"/>
    <property type="match status" value="2"/>
</dbReference>
<dbReference type="SMART" id="SM00955">
    <property type="entry name" value="RNB"/>
    <property type="match status" value="1"/>
</dbReference>
<keyword evidence="7 8" id="KW-0694">RNA-binding</keyword>
<dbReference type="Gene3D" id="2.40.50.140">
    <property type="entry name" value="Nucleic acid-binding proteins"/>
    <property type="match status" value="3"/>
</dbReference>
<dbReference type="InterPro" id="IPR012340">
    <property type="entry name" value="NA-bd_OB-fold"/>
</dbReference>
<dbReference type="SMART" id="SM00316">
    <property type="entry name" value="S1"/>
    <property type="match status" value="1"/>
</dbReference>
<dbReference type="Proteomes" id="UP001516588">
    <property type="component" value="Unassembled WGS sequence"/>
</dbReference>
<dbReference type="PANTHER" id="PTHR23355:SF9">
    <property type="entry name" value="DIS3-LIKE EXONUCLEASE 2"/>
    <property type="match status" value="1"/>
</dbReference>
<evidence type="ECO:0000313" key="10">
    <source>
        <dbReference type="EMBL" id="MBE5034891.1"/>
    </source>
</evidence>
<dbReference type="NCBIfam" id="TIGR02063">
    <property type="entry name" value="RNase_R"/>
    <property type="match status" value="1"/>
</dbReference>
<keyword evidence="4 8" id="KW-0540">Nuclease</keyword>
<protein>
    <recommendedName>
        <fullName evidence="8">Ribonuclease R</fullName>
        <shortName evidence="8">RNase R</shortName>
        <ecNumber evidence="8">3.1.13.1</ecNumber>
    </recommendedName>
</protein>
<evidence type="ECO:0000256" key="7">
    <source>
        <dbReference type="ARBA" id="ARBA00022884"/>
    </source>
</evidence>
<evidence type="ECO:0000256" key="6">
    <source>
        <dbReference type="ARBA" id="ARBA00022839"/>
    </source>
</evidence>
<dbReference type="SUPFAM" id="SSF50249">
    <property type="entry name" value="Nucleic acid-binding proteins"/>
    <property type="match status" value="4"/>
</dbReference>
<dbReference type="InterPro" id="IPR004476">
    <property type="entry name" value="RNase_II/RNase_R"/>
</dbReference>
<dbReference type="HAMAP" id="MF_01895">
    <property type="entry name" value="RNase_R"/>
    <property type="match status" value="1"/>
</dbReference>
<evidence type="ECO:0000256" key="8">
    <source>
        <dbReference type="HAMAP-Rule" id="MF_01895"/>
    </source>
</evidence>
<comment type="catalytic activity">
    <reaction evidence="1 8">
        <text>Exonucleolytic cleavage in the 3'- to 5'-direction to yield nucleoside 5'-phosphates.</text>
        <dbReference type="EC" id="3.1.13.1"/>
    </reaction>
</comment>
<dbReference type="InterPro" id="IPR003029">
    <property type="entry name" value="S1_domain"/>
</dbReference>
<sequence>MAKKKSNRSVATGTLKKHRKGFGFVILPEDSPYSELGDIFISPGSMHGAMDGDTVEIDLIPEYLWGNSPEGIVTKIVNRNLAEVVGTFEKGKKFGFVVPDDRKIRDDVFIRKKNFGKAKNGDKVVAKIIKYPEGKDSAEGKISEIIARKGEKNADVKAIIRGSGINTVFPKNAAEQASKAQKEGITEDEIKKRRDLRDVFTVTIDGAHSKDFDDAVSVEKLSDGSYKLGVHIADVAHYVKENSALDKEAFERGNSVYVLDQVVPMLPEALSNGICSLNPEQDRLTLTCEMIVDEKGRIKEHEIYESVIRSHKRLVYDDVSDIIESGNRTEENGYLFDMAELAAILRQKREAKGSIDFDIDEAEISLDDKGNVADIKVAERRVANKLIEEFMLAANMTVAEHFFWMSVPFVYRVHERPSIEKMEELRTFLRSLGITLKGDLSQIRPDALSAVLKEISGKSYENVVNTVMLRSMQKATYETECSGHFGLALKYYCHFTSPIRRYPDLMIHRVIKTILKGKLDEKGIKMFAEKCAAAAEHSSATERKAIEIEREAERLKMAEYMLERVGLEYDGIISGVTGFGIYVQLDNCVEGMVRYETMRDDYYDYEPEKYRAIGERTHKTYTLGDRVRIKVDSVYIREREINFIMRDIDK</sequence>
<dbReference type="InterPro" id="IPR013223">
    <property type="entry name" value="RNase_B_OB_dom"/>
</dbReference>
<accession>A0ABR9QVI4</accession>
<dbReference type="Pfam" id="PF08206">
    <property type="entry name" value="OB_RNB"/>
    <property type="match status" value="1"/>
</dbReference>
<keyword evidence="5 8" id="KW-0378">Hydrolase</keyword>
<dbReference type="NCBIfam" id="TIGR00358">
    <property type="entry name" value="3_prime_RNase"/>
    <property type="match status" value="1"/>
</dbReference>
<dbReference type="InterPro" id="IPR040476">
    <property type="entry name" value="CSD2"/>
</dbReference>
<evidence type="ECO:0000256" key="3">
    <source>
        <dbReference type="ARBA" id="ARBA00022490"/>
    </source>
</evidence>
<dbReference type="EMBL" id="JADCKA010000001">
    <property type="protein sequence ID" value="MBE5034891.1"/>
    <property type="molecule type" value="Genomic_DNA"/>
</dbReference>
<dbReference type="InterPro" id="IPR011805">
    <property type="entry name" value="RNase_R"/>
</dbReference>
<dbReference type="CDD" id="cd04471">
    <property type="entry name" value="S1_RNase_R"/>
    <property type="match status" value="1"/>
</dbReference>
<evidence type="ECO:0000256" key="4">
    <source>
        <dbReference type="ARBA" id="ARBA00022722"/>
    </source>
</evidence>
<evidence type="ECO:0000313" key="11">
    <source>
        <dbReference type="Proteomes" id="UP001516588"/>
    </source>
</evidence>
<comment type="similarity">
    <text evidence="8">Belongs to the RNR ribonuclease family. RNase R subfamily.</text>
</comment>
<dbReference type="Pfam" id="PF17876">
    <property type="entry name" value="CSD2"/>
    <property type="match status" value="1"/>
</dbReference>
<keyword evidence="11" id="KW-1185">Reference proteome</keyword>
<name>A0ABR9QVI4_9FIRM</name>
<dbReference type="EC" id="3.1.13.1" evidence="8"/>
<dbReference type="Pfam" id="PF00575">
    <property type="entry name" value="S1"/>
    <property type="match status" value="1"/>
</dbReference>
<comment type="subcellular location">
    <subcellularLocation>
        <location evidence="2 8">Cytoplasm</location>
    </subcellularLocation>
</comment>
<gene>
    <name evidence="8 10" type="primary">rnr</name>
    <name evidence="10" type="ORF">INF20_01120</name>
</gene>
<evidence type="ECO:0000256" key="1">
    <source>
        <dbReference type="ARBA" id="ARBA00001849"/>
    </source>
</evidence>
<keyword evidence="6 8" id="KW-0269">Exonuclease</keyword>
<evidence type="ECO:0000256" key="2">
    <source>
        <dbReference type="ARBA" id="ARBA00004496"/>
    </source>
</evidence>
<dbReference type="InterPro" id="IPR050180">
    <property type="entry name" value="RNR_Ribonuclease"/>
</dbReference>
<comment type="caution">
    <text evidence="10">The sequence shown here is derived from an EMBL/GenBank/DDBJ whole genome shotgun (WGS) entry which is preliminary data.</text>
</comment>
<comment type="function">
    <text evidence="8">3'-5' exoribonuclease that releases 5'-nucleoside monophosphates and is involved in maturation of structured RNAs.</text>
</comment>
<feature type="domain" description="S1 motif" evidence="9">
    <location>
        <begin position="566"/>
        <end position="646"/>
    </location>
</feature>
<keyword evidence="3 8" id="KW-0963">Cytoplasm</keyword>
<dbReference type="InterPro" id="IPR011129">
    <property type="entry name" value="CSD"/>
</dbReference>
<dbReference type="PANTHER" id="PTHR23355">
    <property type="entry name" value="RIBONUCLEASE"/>
    <property type="match status" value="1"/>
</dbReference>
<dbReference type="InterPro" id="IPR001900">
    <property type="entry name" value="RNase_II/R"/>
</dbReference>